<reference evidence="1 2" key="1">
    <citation type="journal article" date="2014" name="Mol. Biol. Evol.">
        <title>Massive expansion of Ubiquitination-related gene families within the Chlamydiae.</title>
        <authorList>
            <person name="Domman D."/>
            <person name="Collingro A."/>
            <person name="Lagkouvardos I."/>
            <person name="Gehre L."/>
            <person name="Weinmaier T."/>
            <person name="Rattei T."/>
            <person name="Subtil A."/>
            <person name="Horn M."/>
        </authorList>
    </citation>
    <scope>NUCLEOTIDE SEQUENCE [LARGE SCALE GENOMIC DNA]</scope>
    <source>
        <strain evidence="1 2">OEW1</strain>
    </source>
</reference>
<sequence length="48" mass="5731">MQIEPYLVQWDIIMEKQSKNTKVEKKRPFLNFLFSNLEMKGKKAISSL</sequence>
<dbReference type="Proteomes" id="UP000031307">
    <property type="component" value="Unassembled WGS sequence"/>
</dbReference>
<proteinExistence type="predicted"/>
<comment type="caution">
    <text evidence="1">The sequence shown here is derived from an EMBL/GenBank/DDBJ whole genome shotgun (WGS) entry which is preliminary data.</text>
</comment>
<name>A0A0C1EBV8_9BACT</name>
<dbReference type="EMBL" id="JSAM01000014">
    <property type="protein sequence ID" value="KIA78572.1"/>
    <property type="molecule type" value="Genomic_DNA"/>
</dbReference>
<accession>A0A0C1EBV8</accession>
<evidence type="ECO:0000313" key="2">
    <source>
        <dbReference type="Proteomes" id="UP000031307"/>
    </source>
</evidence>
<protein>
    <submittedName>
        <fullName evidence="1">Uncharacterized protein</fullName>
    </submittedName>
</protein>
<evidence type="ECO:0000313" key="1">
    <source>
        <dbReference type="EMBL" id="KIA78572.1"/>
    </source>
</evidence>
<dbReference type="AlphaFoldDB" id="A0A0C1EBV8"/>
<gene>
    <name evidence="1" type="ORF">DB43_DT00090</name>
</gene>
<organism evidence="1 2">
    <name type="scientific">Parachlamydia acanthamoebae</name>
    <dbReference type="NCBI Taxonomy" id="83552"/>
    <lineage>
        <taxon>Bacteria</taxon>
        <taxon>Pseudomonadati</taxon>
        <taxon>Chlamydiota</taxon>
        <taxon>Chlamydiia</taxon>
        <taxon>Parachlamydiales</taxon>
        <taxon>Parachlamydiaceae</taxon>
        <taxon>Parachlamydia</taxon>
    </lineage>
</organism>